<dbReference type="AlphaFoldDB" id="G4CTG6"/>
<sequence length="46" mass="5265">MTFSFADNNKKLELSLNLKIPNDDGSFLLYRIGMAGTWFSKTGKFF</sequence>
<evidence type="ECO:0000313" key="2">
    <source>
        <dbReference type="Proteomes" id="UP000005336"/>
    </source>
</evidence>
<dbReference type="EMBL" id="AGAZ01000078">
    <property type="protein sequence ID" value="EGZ44211.1"/>
    <property type="molecule type" value="Genomic_DNA"/>
</dbReference>
<comment type="caution">
    <text evidence="1">The sequence shown here is derived from an EMBL/GenBank/DDBJ whole genome shotgun (WGS) entry which is preliminary data.</text>
</comment>
<proteinExistence type="predicted"/>
<keyword evidence="2" id="KW-1185">Reference proteome</keyword>
<organism evidence="1 2">
    <name type="scientific">Neisseria wadsworthii 9715</name>
    <dbReference type="NCBI Taxonomy" id="1030841"/>
    <lineage>
        <taxon>Bacteria</taxon>
        <taxon>Pseudomonadati</taxon>
        <taxon>Pseudomonadota</taxon>
        <taxon>Betaproteobacteria</taxon>
        <taxon>Neisseriales</taxon>
        <taxon>Neisseriaceae</taxon>
        <taxon>Neisseria</taxon>
    </lineage>
</organism>
<dbReference type="Proteomes" id="UP000005336">
    <property type="component" value="Unassembled WGS sequence"/>
</dbReference>
<dbReference type="STRING" id="1030841.HMPREF9370_2376"/>
<gene>
    <name evidence="1" type="ORF">HMPREF9370_2376</name>
</gene>
<name>G4CTG6_9NEIS</name>
<evidence type="ECO:0000313" key="1">
    <source>
        <dbReference type="EMBL" id="EGZ44211.1"/>
    </source>
</evidence>
<protein>
    <submittedName>
        <fullName evidence="1">Uncharacterized protein</fullName>
    </submittedName>
</protein>
<reference evidence="1 2" key="1">
    <citation type="submission" date="2011-06" db="EMBL/GenBank/DDBJ databases">
        <authorList>
            <person name="Muzny D."/>
            <person name="Qin X."/>
            <person name="Deng J."/>
            <person name="Jiang H."/>
            <person name="Liu Y."/>
            <person name="Qu J."/>
            <person name="Song X.-Z."/>
            <person name="Zhang L."/>
            <person name="Thornton R."/>
            <person name="Coyle M."/>
            <person name="Francisco L."/>
            <person name="Jackson L."/>
            <person name="Javaid M."/>
            <person name="Korchina V."/>
            <person name="Kovar C."/>
            <person name="Mata R."/>
            <person name="Mathew T."/>
            <person name="Ngo R."/>
            <person name="Nguyen L."/>
            <person name="Nguyen N."/>
            <person name="Okwuonu G."/>
            <person name="Ongeri F."/>
            <person name="Pham C."/>
            <person name="Simmons D."/>
            <person name="Wilczek-Boney K."/>
            <person name="Hale W."/>
            <person name="Jakkamsetti A."/>
            <person name="Pham P."/>
            <person name="Ruth R."/>
            <person name="San Lucas F."/>
            <person name="Warren J."/>
            <person name="Zhang J."/>
            <person name="Zhao Z."/>
            <person name="Zhou C."/>
            <person name="Zhu D."/>
            <person name="Lee S."/>
            <person name="Bess C."/>
            <person name="Blankenburg K."/>
            <person name="Forbes L."/>
            <person name="Fu Q."/>
            <person name="Gubbala S."/>
            <person name="Hirani K."/>
            <person name="Jayaseelan J.C."/>
            <person name="Lara F."/>
            <person name="Munidasa M."/>
            <person name="Palculict T."/>
            <person name="Patil S."/>
            <person name="Pu L.-L."/>
            <person name="Saada N."/>
            <person name="Tang L."/>
            <person name="Weissenberger G."/>
            <person name="Zhu Y."/>
            <person name="Hemphill L."/>
            <person name="Shang Y."/>
            <person name="Youmans B."/>
            <person name="Ayvaz T."/>
            <person name="Ross M."/>
            <person name="Santibanez J."/>
            <person name="Aqrawi P."/>
            <person name="Gross S."/>
            <person name="Joshi V."/>
            <person name="Fowler G."/>
            <person name="Nazareth L."/>
            <person name="Reid J."/>
            <person name="Worley K."/>
            <person name="Petrosino J."/>
            <person name="Highlander S."/>
            <person name="Gibbs R."/>
        </authorList>
    </citation>
    <scope>NUCLEOTIDE SEQUENCE [LARGE SCALE GENOMIC DNA]</scope>
    <source>
        <strain evidence="1 2">9715</strain>
    </source>
</reference>
<accession>G4CTG6</accession>
<dbReference type="HOGENOM" id="CLU_3186321_0_0_4"/>